<protein>
    <submittedName>
        <fullName evidence="3">Uncharacterized protein</fullName>
    </submittedName>
</protein>
<organism evidence="3 4">
    <name type="scientific">Strigamia maritima</name>
    <name type="common">European centipede</name>
    <name type="synonym">Geophilus maritimus</name>
    <dbReference type="NCBI Taxonomy" id="126957"/>
    <lineage>
        <taxon>Eukaryota</taxon>
        <taxon>Metazoa</taxon>
        <taxon>Ecdysozoa</taxon>
        <taxon>Arthropoda</taxon>
        <taxon>Myriapoda</taxon>
        <taxon>Chilopoda</taxon>
        <taxon>Pleurostigmophora</taxon>
        <taxon>Geophilomorpha</taxon>
        <taxon>Linotaeniidae</taxon>
        <taxon>Strigamia</taxon>
    </lineage>
</organism>
<evidence type="ECO:0000313" key="4">
    <source>
        <dbReference type="Proteomes" id="UP000014500"/>
    </source>
</evidence>
<reference evidence="4" key="1">
    <citation type="submission" date="2011-05" db="EMBL/GenBank/DDBJ databases">
        <authorList>
            <person name="Richards S.R."/>
            <person name="Qu J."/>
            <person name="Jiang H."/>
            <person name="Jhangiani S.N."/>
            <person name="Agravi P."/>
            <person name="Goodspeed R."/>
            <person name="Gross S."/>
            <person name="Mandapat C."/>
            <person name="Jackson L."/>
            <person name="Mathew T."/>
            <person name="Pu L."/>
            <person name="Thornton R."/>
            <person name="Saada N."/>
            <person name="Wilczek-Boney K.B."/>
            <person name="Lee S."/>
            <person name="Kovar C."/>
            <person name="Wu Y."/>
            <person name="Scherer S.E."/>
            <person name="Worley K.C."/>
            <person name="Muzny D.M."/>
            <person name="Gibbs R."/>
        </authorList>
    </citation>
    <scope>NUCLEOTIDE SEQUENCE</scope>
    <source>
        <strain evidence="4">Brora</strain>
    </source>
</reference>
<dbReference type="AlphaFoldDB" id="T1IMN6"/>
<reference evidence="3" key="2">
    <citation type="submission" date="2015-02" db="UniProtKB">
        <authorList>
            <consortium name="EnsemblMetazoa"/>
        </authorList>
    </citation>
    <scope>IDENTIFICATION</scope>
</reference>
<sequence>MNSQVGIEDGSSSSAANENENENENENPISTLTWAIEARGLQCKVIGLSQKQDFFLILFIALILMAFIGLYRGLILMAFIVGFVMGGTADKNENLSTVSSVLTSSAKPPIIVNPISDEFDDN</sequence>
<keyword evidence="2" id="KW-0472">Membrane</keyword>
<evidence type="ECO:0000256" key="1">
    <source>
        <dbReference type="SAM" id="MobiDB-lite"/>
    </source>
</evidence>
<evidence type="ECO:0000313" key="3">
    <source>
        <dbReference type="EnsemblMetazoa" id="SMAR002246-PA"/>
    </source>
</evidence>
<accession>T1IMN6</accession>
<name>T1IMN6_STRMM</name>
<dbReference type="EMBL" id="JH431076">
    <property type="status" value="NOT_ANNOTATED_CDS"/>
    <property type="molecule type" value="Genomic_DNA"/>
</dbReference>
<feature type="region of interest" description="Disordered" evidence="1">
    <location>
        <begin position="1"/>
        <end position="28"/>
    </location>
</feature>
<dbReference type="EnsemblMetazoa" id="SMAR002246-RA">
    <property type="protein sequence ID" value="SMAR002246-PA"/>
    <property type="gene ID" value="SMAR002246"/>
</dbReference>
<dbReference type="Proteomes" id="UP000014500">
    <property type="component" value="Unassembled WGS sequence"/>
</dbReference>
<keyword evidence="2" id="KW-0812">Transmembrane</keyword>
<keyword evidence="2" id="KW-1133">Transmembrane helix</keyword>
<feature type="transmembrane region" description="Helical" evidence="2">
    <location>
        <begin position="54"/>
        <end position="85"/>
    </location>
</feature>
<evidence type="ECO:0000256" key="2">
    <source>
        <dbReference type="SAM" id="Phobius"/>
    </source>
</evidence>
<keyword evidence="4" id="KW-1185">Reference proteome</keyword>
<proteinExistence type="predicted"/>
<dbReference type="HOGENOM" id="CLU_2029603_0_0_1"/>